<dbReference type="Proteomes" id="UP000257109">
    <property type="component" value="Unassembled WGS sequence"/>
</dbReference>
<comment type="caution">
    <text evidence="1">The sequence shown here is derived from an EMBL/GenBank/DDBJ whole genome shotgun (WGS) entry which is preliminary data.</text>
</comment>
<reference evidence="1" key="1">
    <citation type="submission" date="2018-05" db="EMBL/GenBank/DDBJ databases">
        <title>Draft genome of Mucuna pruriens seed.</title>
        <authorList>
            <person name="Nnadi N.E."/>
            <person name="Vos R."/>
            <person name="Hasami M.H."/>
            <person name="Devisetty U.K."/>
            <person name="Aguiy J.C."/>
        </authorList>
    </citation>
    <scope>NUCLEOTIDE SEQUENCE [LARGE SCALE GENOMIC DNA]</scope>
    <source>
        <strain evidence="1">JCA_2017</strain>
    </source>
</reference>
<protein>
    <submittedName>
        <fullName evidence="1">Uncharacterized protein</fullName>
    </submittedName>
</protein>
<sequence>MSPYQIVFGKTCHLPVELEHKAYWAIKQCNLAFDQVNGQQIRPFYLGPTPIVGDMEIISLREPTPLDGTT</sequence>
<proteinExistence type="predicted"/>
<name>A0A371GDT9_MUCPR</name>
<accession>A0A371GDT9</accession>
<evidence type="ECO:0000313" key="1">
    <source>
        <dbReference type="EMBL" id="RDX88701.1"/>
    </source>
</evidence>
<dbReference type="EMBL" id="QJKJ01005867">
    <property type="protein sequence ID" value="RDX88701.1"/>
    <property type="molecule type" value="Genomic_DNA"/>
</dbReference>
<organism evidence="1 2">
    <name type="scientific">Mucuna pruriens</name>
    <name type="common">Velvet bean</name>
    <name type="synonym">Dolichos pruriens</name>
    <dbReference type="NCBI Taxonomy" id="157652"/>
    <lineage>
        <taxon>Eukaryota</taxon>
        <taxon>Viridiplantae</taxon>
        <taxon>Streptophyta</taxon>
        <taxon>Embryophyta</taxon>
        <taxon>Tracheophyta</taxon>
        <taxon>Spermatophyta</taxon>
        <taxon>Magnoliopsida</taxon>
        <taxon>eudicotyledons</taxon>
        <taxon>Gunneridae</taxon>
        <taxon>Pentapetalae</taxon>
        <taxon>rosids</taxon>
        <taxon>fabids</taxon>
        <taxon>Fabales</taxon>
        <taxon>Fabaceae</taxon>
        <taxon>Papilionoideae</taxon>
        <taxon>50 kb inversion clade</taxon>
        <taxon>NPAAA clade</taxon>
        <taxon>indigoferoid/millettioid clade</taxon>
        <taxon>Phaseoleae</taxon>
        <taxon>Mucuna</taxon>
    </lineage>
</organism>
<feature type="non-terminal residue" evidence="1">
    <location>
        <position position="1"/>
    </location>
</feature>
<gene>
    <name evidence="1" type="ORF">CR513_29663</name>
</gene>
<dbReference type="AlphaFoldDB" id="A0A371GDT9"/>
<dbReference type="OrthoDB" id="1903608at2759"/>
<evidence type="ECO:0000313" key="2">
    <source>
        <dbReference type="Proteomes" id="UP000257109"/>
    </source>
</evidence>
<keyword evidence="2" id="KW-1185">Reference proteome</keyword>